<dbReference type="Pfam" id="PF12392">
    <property type="entry name" value="DUF3656"/>
    <property type="match status" value="1"/>
</dbReference>
<keyword evidence="2" id="KW-0645">Protease</keyword>
<dbReference type="Pfam" id="PF01136">
    <property type="entry name" value="Peptidase_U32"/>
    <property type="match status" value="1"/>
</dbReference>
<dbReference type="GeneID" id="78294402"/>
<dbReference type="GO" id="GO:0008233">
    <property type="term" value="F:peptidase activity"/>
    <property type="evidence" value="ECO:0007669"/>
    <property type="project" value="UniProtKB-KW"/>
</dbReference>
<keyword evidence="3" id="KW-1185">Reference proteome</keyword>
<keyword evidence="2" id="KW-0378">Hydrolase</keyword>
<reference evidence="2 3" key="1">
    <citation type="submission" date="2018-04" db="EMBL/GenBank/DDBJ databases">
        <title>Genomic Encyclopedia of Type Strains, Phase IV (KMG-IV): sequencing the most valuable type-strain genomes for metagenomic binning, comparative biology and taxonomic classification.</title>
        <authorList>
            <person name="Goeker M."/>
        </authorList>
    </citation>
    <scope>NUCLEOTIDE SEQUENCE [LARGE SCALE GENOMIC DNA]</scope>
    <source>
        <strain evidence="2 3">DSM 14823</strain>
    </source>
</reference>
<dbReference type="PANTHER" id="PTHR30217">
    <property type="entry name" value="PEPTIDASE U32 FAMILY"/>
    <property type="match status" value="1"/>
</dbReference>
<comment type="caution">
    <text evidence="2">The sequence shown here is derived from an EMBL/GenBank/DDBJ whole genome shotgun (WGS) entry which is preliminary data.</text>
</comment>
<proteinExistence type="predicted"/>
<dbReference type="RefSeq" id="WP_116883079.1">
    <property type="nucleotide sequence ID" value="NZ_CABMMC010000142.1"/>
</dbReference>
<sequence length="685" mass="75253">MDKQSAVPELLAPAGNLETALAAFDAGADAVYGGLAKFNARERAANFSAADLGRLLDYAHSRGRRVYLTFNTLLKESELGEAAEFLAELAKLRPDALIVQDLAVIRLCRSYFPELVLHASTQMGIHNSAGIAAAARRGIARVILERQVTLEELRAMAESSPVELEVFVHGSLCCSLSGRCLLSSALGGWSGNRGKCKQPCRRRYRAEGAEGFLLSPRDLSAVSLIPEFRRLGIASLKVEGRLRSPDYVWKTVRAYRMLLDGPPEPGPELVAEAEQLLRSTATRRPSLGFYVKREYPALIDAGRLGAFGNVVGSVTKRVRNGLCIHTSDRLHLGDRLRLVPPDGGEGESFTLINLEVQRRPAVKVRADTDCFIPGDFPAQAGFLLYKIGENGYDFSRQAASLPAGRFPVAVRLTISASEWRGEIAELPGEVWSRPVEFQPAERKPFAAAEAETAFASGVPEPWSAGRVEAAVAGSFFVPASVLKELRREFWSWAAQRLKLEERHSHLAEALARFYFDYRALPGAAPEPPAPAPEFTVSAFIPERELDAARQTIRRAWESGVRRFRIGGIHGFELLRPYPGAELVTMFPLQVPNSMAALFLKEEGAVAAEPAVELDRDALEQLERKSPLPLEPHRERVPLLVTRAPLPAGGWRDERGNGFEVKFDPATGLTELYSAVAVSFLLNDWK</sequence>
<dbReference type="InterPro" id="IPR020988">
    <property type="entry name" value="Pept_U32_collagenase"/>
</dbReference>
<protein>
    <submittedName>
        <fullName evidence="2">Putative protease</fullName>
    </submittedName>
</protein>
<dbReference type="PROSITE" id="PS01276">
    <property type="entry name" value="PEPTIDASE_U32"/>
    <property type="match status" value="1"/>
</dbReference>
<dbReference type="Proteomes" id="UP000245959">
    <property type="component" value="Unassembled WGS sequence"/>
</dbReference>
<dbReference type="AlphaFoldDB" id="A0A2U1B7U1"/>
<dbReference type="EMBL" id="QEKH01000005">
    <property type="protein sequence ID" value="PVY44754.1"/>
    <property type="molecule type" value="Genomic_DNA"/>
</dbReference>
<dbReference type="InterPro" id="IPR051454">
    <property type="entry name" value="RNA/ubiquinone_mod_enzymes"/>
</dbReference>
<name>A0A2U1B7U1_9BACT</name>
<evidence type="ECO:0000313" key="3">
    <source>
        <dbReference type="Proteomes" id="UP000245959"/>
    </source>
</evidence>
<gene>
    <name evidence="2" type="ORF">C8D82_10583</name>
</gene>
<dbReference type="OrthoDB" id="9807498at2"/>
<organism evidence="2 3">
    <name type="scientific">Victivallis vadensis</name>
    <dbReference type="NCBI Taxonomy" id="172901"/>
    <lineage>
        <taxon>Bacteria</taxon>
        <taxon>Pseudomonadati</taxon>
        <taxon>Lentisphaerota</taxon>
        <taxon>Lentisphaeria</taxon>
        <taxon>Victivallales</taxon>
        <taxon>Victivallaceae</taxon>
        <taxon>Victivallis</taxon>
    </lineage>
</organism>
<accession>A0A2U1B7U1</accession>
<evidence type="ECO:0000259" key="1">
    <source>
        <dbReference type="Pfam" id="PF12392"/>
    </source>
</evidence>
<evidence type="ECO:0000313" key="2">
    <source>
        <dbReference type="EMBL" id="PVY44754.1"/>
    </source>
</evidence>
<dbReference type="GO" id="GO:0006508">
    <property type="term" value="P:proteolysis"/>
    <property type="evidence" value="ECO:0007669"/>
    <property type="project" value="UniProtKB-KW"/>
</dbReference>
<dbReference type="InterPro" id="IPR001539">
    <property type="entry name" value="Peptidase_U32"/>
</dbReference>
<dbReference type="PANTHER" id="PTHR30217:SF10">
    <property type="entry name" value="23S RRNA 5-HYDROXYCYTIDINE C2501 SYNTHASE"/>
    <property type="match status" value="1"/>
</dbReference>
<feature type="domain" description="Peptidase U32 collagenase" evidence="1">
    <location>
        <begin position="407"/>
        <end position="492"/>
    </location>
</feature>